<dbReference type="Proteomes" id="UP000178999">
    <property type="component" value="Unassembled WGS sequence"/>
</dbReference>
<evidence type="ECO:0000313" key="1">
    <source>
        <dbReference type="EMBL" id="OGM78870.1"/>
    </source>
</evidence>
<dbReference type="EMBL" id="MGHY01000026">
    <property type="protein sequence ID" value="OGM78870.1"/>
    <property type="molecule type" value="Genomic_DNA"/>
</dbReference>
<accession>A0A1F8CRE9</accession>
<comment type="caution">
    <text evidence="1">The sequence shown here is derived from an EMBL/GenBank/DDBJ whole genome shotgun (WGS) entry which is preliminary data.</text>
</comment>
<evidence type="ECO:0000313" key="2">
    <source>
        <dbReference type="Proteomes" id="UP000178999"/>
    </source>
</evidence>
<dbReference type="STRING" id="1802538.A2382_02350"/>
<dbReference type="AlphaFoldDB" id="A0A1F8CRE9"/>
<organism evidence="1 2">
    <name type="scientific">Candidatus Woesebacteria bacterium RIFOXYB1_FULL_38_16</name>
    <dbReference type="NCBI Taxonomy" id="1802538"/>
    <lineage>
        <taxon>Bacteria</taxon>
        <taxon>Candidatus Woeseibacteriota</taxon>
    </lineage>
</organism>
<gene>
    <name evidence="1" type="ORF">A2382_02350</name>
</gene>
<name>A0A1F8CRE9_9BACT</name>
<sequence>MDLNTAADLMQKDSSLWLYVGGFGRMCYAALVRPNTQIQGEQRIYQVVSIMPIYKGGHGLFTAEGNTFNAATHELYRPPRAYNPEQLVKWINQKIVSRW</sequence>
<reference evidence="1 2" key="1">
    <citation type="journal article" date="2016" name="Nat. Commun.">
        <title>Thousands of microbial genomes shed light on interconnected biogeochemical processes in an aquifer system.</title>
        <authorList>
            <person name="Anantharaman K."/>
            <person name="Brown C.T."/>
            <person name="Hug L.A."/>
            <person name="Sharon I."/>
            <person name="Castelle C.J."/>
            <person name="Probst A.J."/>
            <person name="Thomas B.C."/>
            <person name="Singh A."/>
            <person name="Wilkins M.J."/>
            <person name="Karaoz U."/>
            <person name="Brodie E.L."/>
            <person name="Williams K.H."/>
            <person name="Hubbard S.S."/>
            <person name="Banfield J.F."/>
        </authorList>
    </citation>
    <scope>NUCLEOTIDE SEQUENCE [LARGE SCALE GENOMIC DNA]</scope>
</reference>
<protein>
    <submittedName>
        <fullName evidence="1">Uncharacterized protein</fullName>
    </submittedName>
</protein>
<proteinExistence type="predicted"/>